<dbReference type="InterPro" id="IPR003615">
    <property type="entry name" value="HNH_nuc"/>
</dbReference>
<protein>
    <recommendedName>
        <fullName evidence="1">HNH domain-containing protein</fullName>
    </recommendedName>
</protein>
<evidence type="ECO:0000313" key="2">
    <source>
        <dbReference type="EMBL" id="KJL32140.1"/>
    </source>
</evidence>
<gene>
    <name evidence="2" type="ORF">RS86_02609</name>
</gene>
<name>A0A0F0LIK8_9MICO</name>
<accession>A0A0F0LIK8</accession>
<dbReference type="AlphaFoldDB" id="A0A0F0LIK8"/>
<evidence type="ECO:0000313" key="3">
    <source>
        <dbReference type="Proteomes" id="UP000033740"/>
    </source>
</evidence>
<feature type="domain" description="HNH" evidence="1">
    <location>
        <begin position="4"/>
        <end position="35"/>
    </location>
</feature>
<sequence length="77" mass="8698">MTKAHHIEWWARDHGGTDLDNGVLLCETCHHLIHDNGRDIRIEGIGVRAKVWFLPPPSTDPLRTPRLGGRARTELLA</sequence>
<dbReference type="PATRIC" id="fig|582680.6.peg.2678"/>
<dbReference type="Pfam" id="PF01844">
    <property type="entry name" value="HNH"/>
    <property type="match status" value="1"/>
</dbReference>
<dbReference type="Proteomes" id="UP000033740">
    <property type="component" value="Unassembled WGS sequence"/>
</dbReference>
<dbReference type="CDD" id="cd00085">
    <property type="entry name" value="HNHc"/>
    <property type="match status" value="1"/>
</dbReference>
<dbReference type="RefSeq" id="WP_235281772.1">
    <property type="nucleotide sequence ID" value="NZ_JYIX01000037.1"/>
</dbReference>
<dbReference type="EMBL" id="JYIX01000037">
    <property type="protein sequence ID" value="KJL32140.1"/>
    <property type="molecule type" value="Genomic_DNA"/>
</dbReference>
<reference evidence="2 3" key="1">
    <citation type="submission" date="2015-02" db="EMBL/GenBank/DDBJ databases">
        <title>Draft genome sequences of ten Microbacterium spp. with emphasis on heavy metal contaminated environments.</title>
        <authorList>
            <person name="Corretto E."/>
        </authorList>
    </citation>
    <scope>NUCLEOTIDE SEQUENCE [LARGE SCALE GENOMIC DNA]</scope>
    <source>
        <strain evidence="2 3">ARN176</strain>
    </source>
</reference>
<dbReference type="STRING" id="582680.RS86_02609"/>
<dbReference type="GO" id="GO:0003676">
    <property type="term" value="F:nucleic acid binding"/>
    <property type="evidence" value="ECO:0007669"/>
    <property type="project" value="InterPro"/>
</dbReference>
<keyword evidence="3" id="KW-1185">Reference proteome</keyword>
<comment type="caution">
    <text evidence="2">The sequence shown here is derived from an EMBL/GenBank/DDBJ whole genome shotgun (WGS) entry which is preliminary data.</text>
</comment>
<organism evidence="2 3">
    <name type="scientific">Microbacterium azadirachtae</name>
    <dbReference type="NCBI Taxonomy" id="582680"/>
    <lineage>
        <taxon>Bacteria</taxon>
        <taxon>Bacillati</taxon>
        <taxon>Actinomycetota</taxon>
        <taxon>Actinomycetes</taxon>
        <taxon>Micrococcales</taxon>
        <taxon>Microbacteriaceae</taxon>
        <taxon>Microbacterium</taxon>
    </lineage>
</organism>
<proteinExistence type="predicted"/>
<dbReference type="GO" id="GO:0008270">
    <property type="term" value="F:zinc ion binding"/>
    <property type="evidence" value="ECO:0007669"/>
    <property type="project" value="InterPro"/>
</dbReference>
<dbReference type="InterPro" id="IPR002711">
    <property type="entry name" value="HNH"/>
</dbReference>
<evidence type="ECO:0000259" key="1">
    <source>
        <dbReference type="Pfam" id="PF01844"/>
    </source>
</evidence>
<dbReference type="GO" id="GO:0004519">
    <property type="term" value="F:endonuclease activity"/>
    <property type="evidence" value="ECO:0007669"/>
    <property type="project" value="InterPro"/>
</dbReference>